<name>A0ABW1STR8_9LACO</name>
<protein>
    <submittedName>
        <fullName evidence="2">NAD(P)H-binding protein</fullName>
    </submittedName>
</protein>
<dbReference type="Gene3D" id="3.40.50.720">
    <property type="entry name" value="NAD(P)-binding Rossmann-like Domain"/>
    <property type="match status" value="1"/>
</dbReference>
<keyword evidence="3" id="KW-1185">Reference proteome</keyword>
<reference evidence="3" key="1">
    <citation type="journal article" date="2019" name="Int. J. Syst. Evol. Microbiol.">
        <title>The Global Catalogue of Microorganisms (GCM) 10K type strain sequencing project: providing services to taxonomists for standard genome sequencing and annotation.</title>
        <authorList>
            <consortium name="The Broad Institute Genomics Platform"/>
            <consortium name="The Broad Institute Genome Sequencing Center for Infectious Disease"/>
            <person name="Wu L."/>
            <person name="Ma J."/>
        </authorList>
    </citation>
    <scope>NUCLEOTIDE SEQUENCE [LARGE SCALE GENOMIC DNA]</scope>
    <source>
        <strain evidence="3">CCM 8905</strain>
    </source>
</reference>
<sequence>MKRILLAGALDTTSQTFVRQLSQNNHVSLTVYTPSAVDLPQSVMALTGETLDEGGLTAAMLDQDMVVALVPTIKLTQTVTTLITAARAAGTRRLLVGRTDDIVELPGQIRDARRQLMTAGLDFDFVDGFGEINTLLAVNPAPVKVFGSGNADVPLTKFGG</sequence>
<organism evidence="2 3">
    <name type="scientific">Levilactobacillus tongjiangensis</name>
    <dbReference type="NCBI Taxonomy" id="2486023"/>
    <lineage>
        <taxon>Bacteria</taxon>
        <taxon>Bacillati</taxon>
        <taxon>Bacillota</taxon>
        <taxon>Bacilli</taxon>
        <taxon>Lactobacillales</taxon>
        <taxon>Lactobacillaceae</taxon>
        <taxon>Levilactobacillus</taxon>
    </lineage>
</organism>
<dbReference type="Proteomes" id="UP001596254">
    <property type="component" value="Unassembled WGS sequence"/>
</dbReference>
<comment type="caution">
    <text evidence="2">The sequence shown here is derived from an EMBL/GenBank/DDBJ whole genome shotgun (WGS) entry which is preliminary data.</text>
</comment>
<dbReference type="Pfam" id="PF13460">
    <property type="entry name" value="NAD_binding_10"/>
    <property type="match status" value="1"/>
</dbReference>
<dbReference type="InterPro" id="IPR016040">
    <property type="entry name" value="NAD(P)-bd_dom"/>
</dbReference>
<accession>A0ABW1STR8</accession>
<dbReference type="RefSeq" id="WP_125694656.1">
    <property type="nucleotide sequence ID" value="NZ_JBHSSK010000027.1"/>
</dbReference>
<dbReference type="SUPFAM" id="SSF51735">
    <property type="entry name" value="NAD(P)-binding Rossmann-fold domains"/>
    <property type="match status" value="1"/>
</dbReference>
<gene>
    <name evidence="2" type="ORF">ACFP1G_10630</name>
</gene>
<dbReference type="InterPro" id="IPR036291">
    <property type="entry name" value="NAD(P)-bd_dom_sf"/>
</dbReference>
<dbReference type="EMBL" id="JBHSSK010000027">
    <property type="protein sequence ID" value="MFC6207914.1"/>
    <property type="molecule type" value="Genomic_DNA"/>
</dbReference>
<proteinExistence type="predicted"/>
<evidence type="ECO:0000259" key="1">
    <source>
        <dbReference type="Pfam" id="PF13460"/>
    </source>
</evidence>
<evidence type="ECO:0000313" key="3">
    <source>
        <dbReference type="Proteomes" id="UP001596254"/>
    </source>
</evidence>
<feature type="domain" description="NAD(P)-binding" evidence="1">
    <location>
        <begin position="12"/>
        <end position="115"/>
    </location>
</feature>
<evidence type="ECO:0000313" key="2">
    <source>
        <dbReference type="EMBL" id="MFC6207914.1"/>
    </source>
</evidence>